<proteinExistence type="inferred from homology"/>
<dbReference type="SUPFAM" id="SSF54913">
    <property type="entry name" value="GlnB-like"/>
    <property type="match status" value="1"/>
</dbReference>
<dbReference type="InterPro" id="IPR004323">
    <property type="entry name" value="Ion_tolerance_CutA"/>
</dbReference>
<dbReference type="InterPro" id="IPR011322">
    <property type="entry name" value="N-reg_PII-like_a/b"/>
</dbReference>
<dbReference type="PANTHER" id="PTHR23419:SF8">
    <property type="entry name" value="FI09726P"/>
    <property type="match status" value="1"/>
</dbReference>
<organism evidence="2 3">
    <name type="scientific">Phormidesmis priestleyi</name>
    <dbReference type="NCBI Taxonomy" id="268141"/>
    <lineage>
        <taxon>Bacteria</taxon>
        <taxon>Bacillati</taxon>
        <taxon>Cyanobacteriota</taxon>
        <taxon>Cyanophyceae</taxon>
        <taxon>Leptolyngbyales</taxon>
        <taxon>Leptolyngbyaceae</taxon>
        <taxon>Phormidesmis</taxon>
    </lineage>
</organism>
<dbReference type="EMBL" id="QBMP01000104">
    <property type="protein sequence ID" value="PZO55197.1"/>
    <property type="molecule type" value="Genomic_DNA"/>
</dbReference>
<dbReference type="AlphaFoldDB" id="A0A2W4XGR1"/>
<reference evidence="3" key="1">
    <citation type="submission" date="2018-04" db="EMBL/GenBank/DDBJ databases">
        <authorList>
            <person name="Cornet L."/>
        </authorList>
    </citation>
    <scope>NUCLEOTIDE SEQUENCE [LARGE SCALE GENOMIC DNA]</scope>
</reference>
<dbReference type="PANTHER" id="PTHR23419">
    <property type="entry name" value="DIVALENT CATION TOLERANCE CUTA-RELATED"/>
    <property type="match status" value="1"/>
</dbReference>
<evidence type="ECO:0000313" key="2">
    <source>
        <dbReference type="EMBL" id="PZO55197.1"/>
    </source>
</evidence>
<sequence length="110" mass="12024">MTGDRAVWAVVLTTVGSEAEAEMIATAVIEAQLAACVSLFAIKSVYRWQGAVQREAEWQLVIKTRLDCFEALSVKVLKLHSYDIPELIALPIAEGSADYLSWLGQQVVGD</sequence>
<accession>A0A2W4XGR1</accession>
<reference evidence="2 3" key="2">
    <citation type="submission" date="2018-06" db="EMBL/GenBank/DDBJ databases">
        <title>Metagenomic assembly of (sub)arctic Cyanobacteria and their associated microbiome from non-axenic cultures.</title>
        <authorList>
            <person name="Baurain D."/>
        </authorList>
    </citation>
    <scope>NUCLEOTIDE SEQUENCE [LARGE SCALE GENOMIC DNA]</scope>
    <source>
        <strain evidence="2">ULC027bin1</strain>
    </source>
</reference>
<name>A0A2W4XGR1_9CYAN</name>
<comment type="similarity">
    <text evidence="1">Belongs to the CutA family.</text>
</comment>
<dbReference type="InterPro" id="IPR015867">
    <property type="entry name" value="N-reg_PII/ATP_PRibTrfase_C"/>
</dbReference>
<protein>
    <submittedName>
        <fullName evidence="2">Divalent-cation tolerance protein CutA</fullName>
    </submittedName>
</protein>
<dbReference type="Gene3D" id="3.30.70.120">
    <property type="match status" value="1"/>
</dbReference>
<gene>
    <name evidence="2" type="ORF">DCF15_11085</name>
</gene>
<dbReference type="Proteomes" id="UP000249794">
    <property type="component" value="Unassembled WGS sequence"/>
</dbReference>
<evidence type="ECO:0000313" key="3">
    <source>
        <dbReference type="Proteomes" id="UP000249794"/>
    </source>
</evidence>
<dbReference type="Pfam" id="PF03091">
    <property type="entry name" value="CutA1"/>
    <property type="match status" value="1"/>
</dbReference>
<dbReference type="GO" id="GO:0010038">
    <property type="term" value="P:response to metal ion"/>
    <property type="evidence" value="ECO:0007669"/>
    <property type="project" value="InterPro"/>
</dbReference>
<comment type="caution">
    <text evidence="2">The sequence shown here is derived from an EMBL/GenBank/DDBJ whole genome shotgun (WGS) entry which is preliminary data.</text>
</comment>
<dbReference type="GO" id="GO:0005507">
    <property type="term" value="F:copper ion binding"/>
    <property type="evidence" value="ECO:0007669"/>
    <property type="project" value="TreeGrafter"/>
</dbReference>
<evidence type="ECO:0000256" key="1">
    <source>
        <dbReference type="ARBA" id="ARBA00010169"/>
    </source>
</evidence>